<dbReference type="EMBL" id="CP111028">
    <property type="protein sequence ID" value="WAR31892.1"/>
    <property type="molecule type" value="Genomic_DNA"/>
</dbReference>
<accession>A0ABY7GDA5</accession>
<feature type="compositionally biased region" description="Basic and acidic residues" evidence="1">
    <location>
        <begin position="46"/>
        <end position="56"/>
    </location>
</feature>
<organism evidence="2 3">
    <name type="scientific">Mya arenaria</name>
    <name type="common">Soft-shell clam</name>
    <dbReference type="NCBI Taxonomy" id="6604"/>
    <lineage>
        <taxon>Eukaryota</taxon>
        <taxon>Metazoa</taxon>
        <taxon>Spiralia</taxon>
        <taxon>Lophotrochozoa</taxon>
        <taxon>Mollusca</taxon>
        <taxon>Bivalvia</taxon>
        <taxon>Autobranchia</taxon>
        <taxon>Heteroconchia</taxon>
        <taxon>Euheterodonta</taxon>
        <taxon>Imparidentia</taxon>
        <taxon>Neoheterodontei</taxon>
        <taxon>Myida</taxon>
        <taxon>Myoidea</taxon>
        <taxon>Myidae</taxon>
        <taxon>Mya</taxon>
    </lineage>
</organism>
<sequence>MKDTLWFSFTTKVYVRKKYRSTMRSMQRIKKKDRGQRTGASSAADSESKCPSEHPATECNARSQETPSTSAVYRIDIEAGTPDTPRSKTKQI</sequence>
<evidence type="ECO:0000313" key="2">
    <source>
        <dbReference type="EMBL" id="WAR31892.1"/>
    </source>
</evidence>
<feature type="compositionally biased region" description="Basic residues" evidence="1">
    <location>
        <begin position="23"/>
        <end position="34"/>
    </location>
</feature>
<feature type="compositionally biased region" description="Polar residues" evidence="1">
    <location>
        <begin position="60"/>
        <end position="71"/>
    </location>
</feature>
<dbReference type="Proteomes" id="UP001164746">
    <property type="component" value="Chromosome 17"/>
</dbReference>
<proteinExistence type="predicted"/>
<keyword evidence="3" id="KW-1185">Reference proteome</keyword>
<gene>
    <name evidence="2" type="ORF">MAR_034434</name>
</gene>
<protein>
    <submittedName>
        <fullName evidence="2">Uncharacterized protein</fullName>
    </submittedName>
</protein>
<evidence type="ECO:0000256" key="1">
    <source>
        <dbReference type="SAM" id="MobiDB-lite"/>
    </source>
</evidence>
<evidence type="ECO:0000313" key="3">
    <source>
        <dbReference type="Proteomes" id="UP001164746"/>
    </source>
</evidence>
<name>A0ABY7GDA5_MYAAR</name>
<feature type="region of interest" description="Disordered" evidence="1">
    <location>
        <begin position="23"/>
        <end position="92"/>
    </location>
</feature>
<reference evidence="2" key="1">
    <citation type="submission" date="2022-11" db="EMBL/GenBank/DDBJ databases">
        <title>Centuries of genome instability and evolution in soft-shell clam transmissible cancer (bioRxiv).</title>
        <authorList>
            <person name="Hart S.F.M."/>
            <person name="Yonemitsu M.A."/>
            <person name="Giersch R.M."/>
            <person name="Beal B.F."/>
            <person name="Arriagada G."/>
            <person name="Davis B.W."/>
            <person name="Ostrander E.A."/>
            <person name="Goff S.P."/>
            <person name="Metzger M.J."/>
        </authorList>
    </citation>
    <scope>NUCLEOTIDE SEQUENCE</scope>
    <source>
        <strain evidence="2">MELC-2E11</strain>
        <tissue evidence="2">Siphon/mantle</tissue>
    </source>
</reference>